<reference evidence="4 5" key="1">
    <citation type="submission" date="2018-11" db="EMBL/GenBank/DDBJ databases">
        <title>Genomic Encyclopedia of Type Strains, Phase IV (KMG-IV): sequencing the most valuable type-strain genomes for metagenomic binning, comparative biology and taxonomic classification.</title>
        <authorList>
            <person name="Goeker M."/>
        </authorList>
    </citation>
    <scope>NUCLEOTIDE SEQUENCE [LARGE SCALE GENOMIC DNA]</scope>
    <source>
        <strain evidence="4 5">DSM 102936</strain>
    </source>
</reference>
<feature type="domain" description="PepSY" evidence="3">
    <location>
        <begin position="105"/>
        <end position="162"/>
    </location>
</feature>
<organism evidence="4 5">
    <name type="scientific">Thermodesulfitimonas autotrophica</name>
    <dbReference type="NCBI Taxonomy" id="1894989"/>
    <lineage>
        <taxon>Bacteria</taxon>
        <taxon>Bacillati</taxon>
        <taxon>Bacillota</taxon>
        <taxon>Clostridia</taxon>
        <taxon>Thermoanaerobacterales</taxon>
        <taxon>Thermoanaerobacteraceae</taxon>
        <taxon>Thermodesulfitimonas</taxon>
    </lineage>
</organism>
<sequence>MMKAPNKKWVGYLTAGLLSVTAITGIGTGLAKAKANAAPAVPAVTQTATTGNQTGREDDQQPLYTASIRVTEPQNNEQDEANQAAEARQEKNEQNEAASLKQLAKITPDAAKAAALKAVPGQVTNVALDNENGNLVYSVNVKTATGTVDVKVDAGSGRVLAQDSGQDEEKGGADTEQETGSNGNLDQQEVER</sequence>
<evidence type="ECO:0000256" key="1">
    <source>
        <dbReference type="SAM" id="Coils"/>
    </source>
</evidence>
<feature type="region of interest" description="Disordered" evidence="2">
    <location>
        <begin position="156"/>
        <end position="192"/>
    </location>
</feature>
<dbReference type="Pfam" id="PF03413">
    <property type="entry name" value="PepSY"/>
    <property type="match status" value="1"/>
</dbReference>
<dbReference type="Proteomes" id="UP000282654">
    <property type="component" value="Unassembled WGS sequence"/>
</dbReference>
<name>A0A3N5ANE2_9THEO</name>
<evidence type="ECO:0000313" key="4">
    <source>
        <dbReference type="EMBL" id="RPF46599.1"/>
    </source>
</evidence>
<dbReference type="Gene3D" id="3.10.450.40">
    <property type="match status" value="1"/>
</dbReference>
<evidence type="ECO:0000313" key="5">
    <source>
        <dbReference type="Proteomes" id="UP000282654"/>
    </source>
</evidence>
<comment type="caution">
    <text evidence="4">The sequence shown here is derived from an EMBL/GenBank/DDBJ whole genome shotgun (WGS) entry which is preliminary data.</text>
</comment>
<dbReference type="EMBL" id="RKRE01000002">
    <property type="protein sequence ID" value="RPF46599.1"/>
    <property type="molecule type" value="Genomic_DNA"/>
</dbReference>
<dbReference type="AlphaFoldDB" id="A0A3N5ANE2"/>
<proteinExistence type="predicted"/>
<evidence type="ECO:0000256" key="2">
    <source>
        <dbReference type="SAM" id="MobiDB-lite"/>
    </source>
</evidence>
<keyword evidence="5" id="KW-1185">Reference proteome</keyword>
<feature type="region of interest" description="Disordered" evidence="2">
    <location>
        <begin position="38"/>
        <end position="60"/>
    </location>
</feature>
<protein>
    <submittedName>
        <fullName evidence="4">Peptidase YpeB-like protein</fullName>
    </submittedName>
</protein>
<gene>
    <name evidence="4" type="ORF">EDD75_0846</name>
</gene>
<dbReference type="InterPro" id="IPR025711">
    <property type="entry name" value="PepSY"/>
</dbReference>
<feature type="compositionally biased region" description="Low complexity" evidence="2">
    <location>
        <begin position="38"/>
        <end position="50"/>
    </location>
</feature>
<feature type="coiled-coil region" evidence="1">
    <location>
        <begin position="74"/>
        <end position="101"/>
    </location>
</feature>
<keyword evidence="1" id="KW-0175">Coiled coil</keyword>
<accession>A0A3N5ANE2</accession>
<evidence type="ECO:0000259" key="3">
    <source>
        <dbReference type="Pfam" id="PF03413"/>
    </source>
</evidence>
<feature type="compositionally biased region" description="Polar residues" evidence="2">
    <location>
        <begin position="178"/>
        <end position="192"/>
    </location>
</feature>